<feature type="region of interest" description="Disordered" evidence="1">
    <location>
        <begin position="129"/>
        <end position="175"/>
    </location>
</feature>
<keyword evidence="3" id="KW-1185">Reference proteome</keyword>
<dbReference type="RefSeq" id="XP_009542934.1">
    <property type="nucleotide sequence ID" value="XM_009544639.1"/>
</dbReference>
<accession>W4KM75</accession>
<feature type="region of interest" description="Disordered" evidence="1">
    <location>
        <begin position="71"/>
        <end position="117"/>
    </location>
</feature>
<dbReference type="KEGG" id="hir:HETIRDRAFT_380453"/>
<gene>
    <name evidence="2" type="ORF">HETIRDRAFT_380453</name>
</gene>
<protein>
    <submittedName>
        <fullName evidence="2">Uncharacterized protein</fullName>
    </submittedName>
</protein>
<dbReference type="GeneID" id="20672025"/>
<dbReference type="InParanoid" id="W4KM75"/>
<evidence type="ECO:0000313" key="2">
    <source>
        <dbReference type="EMBL" id="ETW86166.1"/>
    </source>
</evidence>
<organism evidence="2 3">
    <name type="scientific">Heterobasidion irregulare (strain TC 32-1)</name>
    <dbReference type="NCBI Taxonomy" id="747525"/>
    <lineage>
        <taxon>Eukaryota</taxon>
        <taxon>Fungi</taxon>
        <taxon>Dikarya</taxon>
        <taxon>Basidiomycota</taxon>
        <taxon>Agaricomycotina</taxon>
        <taxon>Agaricomycetes</taxon>
        <taxon>Russulales</taxon>
        <taxon>Bondarzewiaceae</taxon>
        <taxon>Heterobasidion</taxon>
        <taxon>Heterobasidion annosum species complex</taxon>
    </lineage>
</organism>
<reference evidence="2 3" key="1">
    <citation type="journal article" date="2012" name="New Phytol.">
        <title>Insight into trade-off between wood decay and parasitism from the genome of a fungal forest pathogen.</title>
        <authorList>
            <person name="Olson A."/>
            <person name="Aerts A."/>
            <person name="Asiegbu F."/>
            <person name="Belbahri L."/>
            <person name="Bouzid O."/>
            <person name="Broberg A."/>
            <person name="Canback B."/>
            <person name="Coutinho P.M."/>
            <person name="Cullen D."/>
            <person name="Dalman K."/>
            <person name="Deflorio G."/>
            <person name="van Diepen L.T."/>
            <person name="Dunand C."/>
            <person name="Duplessis S."/>
            <person name="Durling M."/>
            <person name="Gonthier P."/>
            <person name="Grimwood J."/>
            <person name="Fossdal C.G."/>
            <person name="Hansson D."/>
            <person name="Henrissat B."/>
            <person name="Hietala A."/>
            <person name="Himmelstrand K."/>
            <person name="Hoffmeister D."/>
            <person name="Hogberg N."/>
            <person name="James T.Y."/>
            <person name="Karlsson M."/>
            <person name="Kohler A."/>
            <person name="Kues U."/>
            <person name="Lee Y.H."/>
            <person name="Lin Y.C."/>
            <person name="Lind M."/>
            <person name="Lindquist E."/>
            <person name="Lombard V."/>
            <person name="Lucas S."/>
            <person name="Lunden K."/>
            <person name="Morin E."/>
            <person name="Murat C."/>
            <person name="Park J."/>
            <person name="Raffaello T."/>
            <person name="Rouze P."/>
            <person name="Salamov A."/>
            <person name="Schmutz J."/>
            <person name="Solheim H."/>
            <person name="Stahlberg J."/>
            <person name="Velez H."/>
            <person name="de Vries R.P."/>
            <person name="Wiebenga A."/>
            <person name="Woodward S."/>
            <person name="Yakovlev I."/>
            <person name="Garbelotto M."/>
            <person name="Martin F."/>
            <person name="Grigoriev I.V."/>
            <person name="Stenlid J."/>
        </authorList>
    </citation>
    <scope>NUCLEOTIDE SEQUENCE [LARGE SCALE GENOMIC DNA]</scope>
    <source>
        <strain evidence="2 3">TC 32-1</strain>
    </source>
</reference>
<feature type="compositionally biased region" description="Polar residues" evidence="1">
    <location>
        <begin position="158"/>
        <end position="167"/>
    </location>
</feature>
<evidence type="ECO:0000256" key="1">
    <source>
        <dbReference type="SAM" id="MobiDB-lite"/>
    </source>
</evidence>
<sequence>MPRPKPQMGHNHRRIDNLCPVIVSCATRCPDVIYRHDSHIAIVYKGQPLTLCTHSTTPCRDSLYRHTAPASLDYDSDLSSPKTMQRSKNAAKGAPKRSSSFSVRNPPKATPISRTLSMPAGVFTPSIKQRMSPVASSTIAEESESEAAIDIPPVLEASPNSEGGSSNEQDDTQPHSLSTVDEEVMAQGFFPLDSTSEFEEDIPYPESFDAEWSEFWTKVWERALEESKDLDGGDLNAYWARFLGYPTEAELKKYEGEAQKLVDGMSSGELELLQKIVQ</sequence>
<dbReference type="AlphaFoldDB" id="W4KM75"/>
<name>W4KM75_HETIT</name>
<dbReference type="EMBL" id="KI925455">
    <property type="protein sequence ID" value="ETW86166.1"/>
    <property type="molecule type" value="Genomic_DNA"/>
</dbReference>
<feature type="compositionally biased region" description="Polar residues" evidence="1">
    <location>
        <begin position="77"/>
        <end position="88"/>
    </location>
</feature>
<dbReference type="Proteomes" id="UP000030671">
    <property type="component" value="Unassembled WGS sequence"/>
</dbReference>
<evidence type="ECO:0000313" key="3">
    <source>
        <dbReference type="Proteomes" id="UP000030671"/>
    </source>
</evidence>
<dbReference type="HOGENOM" id="CLU_1001364_0_0_1"/>
<proteinExistence type="predicted"/>